<dbReference type="Proteomes" id="UP000316079">
    <property type="component" value="Unassembled WGS sequence"/>
</dbReference>
<dbReference type="GO" id="GO:0030246">
    <property type="term" value="F:carbohydrate binding"/>
    <property type="evidence" value="ECO:0007669"/>
    <property type="project" value="UniProtKB-KW"/>
</dbReference>
<dbReference type="STRING" id="623744.A0A553R934"/>
<reference evidence="4 5" key="1">
    <citation type="journal article" date="2019" name="Sci. Data">
        <title>Hybrid genome assembly and annotation of Danionella translucida.</title>
        <authorList>
            <person name="Kadobianskyi M."/>
            <person name="Schulze L."/>
            <person name="Schuelke M."/>
            <person name="Judkewitz B."/>
        </authorList>
    </citation>
    <scope>NUCLEOTIDE SEQUENCE [LARGE SCALE GENOMIC DNA]</scope>
    <source>
        <strain evidence="4 5">Bolton</strain>
    </source>
</reference>
<dbReference type="OrthoDB" id="1100386at2759"/>
<dbReference type="AlphaFoldDB" id="A0A553R934"/>
<dbReference type="PROSITE" id="PS50228">
    <property type="entry name" value="SUEL_LECTIN"/>
    <property type="match status" value="1"/>
</dbReference>
<dbReference type="InterPro" id="IPR043159">
    <property type="entry name" value="Lectin_gal-bd_sf"/>
</dbReference>
<dbReference type="Gene3D" id="2.60.120.740">
    <property type="match status" value="2"/>
</dbReference>
<dbReference type="InterPro" id="IPR000922">
    <property type="entry name" value="Lectin_gal-bd_dom"/>
</dbReference>
<feature type="domain" description="SUEL-type lectin" evidence="3">
    <location>
        <begin position="117"/>
        <end position="185"/>
    </location>
</feature>
<evidence type="ECO:0000313" key="4">
    <source>
        <dbReference type="EMBL" id="TRY98697.1"/>
    </source>
</evidence>
<dbReference type="EMBL" id="SRMA01025153">
    <property type="protein sequence ID" value="TRY98697.1"/>
    <property type="molecule type" value="Genomic_DNA"/>
</dbReference>
<comment type="caution">
    <text evidence="4">The sequence shown here is derived from an EMBL/GenBank/DDBJ whole genome shotgun (WGS) entry which is preliminary data.</text>
</comment>
<feature type="non-terminal residue" evidence="4">
    <location>
        <position position="1"/>
    </location>
</feature>
<proteinExistence type="predicted"/>
<evidence type="ECO:0000313" key="5">
    <source>
        <dbReference type="Proteomes" id="UP000316079"/>
    </source>
</evidence>
<keyword evidence="2" id="KW-0677">Repeat</keyword>
<name>A0A553R934_9TELE</name>
<evidence type="ECO:0000259" key="3">
    <source>
        <dbReference type="PROSITE" id="PS50228"/>
    </source>
</evidence>
<evidence type="ECO:0000256" key="1">
    <source>
        <dbReference type="ARBA" id="ARBA00022734"/>
    </source>
</evidence>
<protein>
    <recommendedName>
        <fullName evidence="3">SUEL-type lectin domain-containing protein</fullName>
    </recommendedName>
</protein>
<dbReference type="Pfam" id="PF02140">
    <property type="entry name" value="SUEL_Lectin"/>
    <property type="match status" value="1"/>
</dbReference>
<evidence type="ECO:0000256" key="2">
    <source>
        <dbReference type="ARBA" id="ARBA00022737"/>
    </source>
</evidence>
<keyword evidence="1" id="KW-0430">Lectin</keyword>
<gene>
    <name evidence="4" type="ORF">DNTS_008589</name>
</gene>
<organism evidence="4 5">
    <name type="scientific">Danionella cerebrum</name>
    <dbReference type="NCBI Taxonomy" id="2873325"/>
    <lineage>
        <taxon>Eukaryota</taxon>
        <taxon>Metazoa</taxon>
        <taxon>Chordata</taxon>
        <taxon>Craniata</taxon>
        <taxon>Vertebrata</taxon>
        <taxon>Euteleostomi</taxon>
        <taxon>Actinopterygii</taxon>
        <taxon>Neopterygii</taxon>
        <taxon>Teleostei</taxon>
        <taxon>Ostariophysi</taxon>
        <taxon>Cypriniformes</taxon>
        <taxon>Danionidae</taxon>
        <taxon>Danioninae</taxon>
        <taxon>Danionella</taxon>
    </lineage>
</organism>
<dbReference type="PANTHER" id="PTHR46780">
    <property type="entry name" value="PROTEIN EVA-1"/>
    <property type="match status" value="1"/>
</dbReference>
<sequence>WGFIKVVSANYGRTDQSTCSSERSPHELSNIHCFQDTSLQTMSIRYKHFSKKSERDQLDSAKRCINVTDAMEDRAALFLPRTPYSPIRVLGLLNISSMEQFKSTILYATKGNGVIWIHHANYGRRDLITCSHHAATSAECFLPQTSKLRFSCNEKKSCLLNASSSLLSDPCPGVQKYLEVTYSCT</sequence>
<keyword evidence="5" id="KW-1185">Reference proteome</keyword>
<accession>A0A553R934</accession>